<comment type="caution">
    <text evidence="3">The sequence shown here is derived from an EMBL/GenBank/DDBJ whole genome shotgun (WGS) entry which is preliminary data.</text>
</comment>
<gene>
    <name evidence="3" type="ORF">KSZ_05690</name>
</gene>
<feature type="transmembrane region" description="Helical" evidence="2">
    <location>
        <begin position="12"/>
        <end position="32"/>
    </location>
</feature>
<feature type="compositionally biased region" description="Pro residues" evidence="1">
    <location>
        <begin position="40"/>
        <end position="49"/>
    </location>
</feature>
<evidence type="ECO:0000256" key="2">
    <source>
        <dbReference type="SAM" id="Phobius"/>
    </source>
</evidence>
<evidence type="ECO:0000313" key="4">
    <source>
        <dbReference type="Proteomes" id="UP000635565"/>
    </source>
</evidence>
<organism evidence="3 4">
    <name type="scientific">Dictyobacter formicarum</name>
    <dbReference type="NCBI Taxonomy" id="2778368"/>
    <lineage>
        <taxon>Bacteria</taxon>
        <taxon>Bacillati</taxon>
        <taxon>Chloroflexota</taxon>
        <taxon>Ktedonobacteria</taxon>
        <taxon>Ktedonobacterales</taxon>
        <taxon>Dictyobacteraceae</taxon>
        <taxon>Dictyobacter</taxon>
    </lineage>
</organism>
<dbReference type="Proteomes" id="UP000635565">
    <property type="component" value="Unassembled WGS sequence"/>
</dbReference>
<name>A0ABQ3VAX0_9CHLR</name>
<evidence type="ECO:0000256" key="1">
    <source>
        <dbReference type="SAM" id="MobiDB-lite"/>
    </source>
</evidence>
<keyword evidence="2" id="KW-0812">Transmembrane</keyword>
<keyword evidence="2" id="KW-0472">Membrane</keyword>
<dbReference type="RefSeq" id="WP_201360237.1">
    <property type="nucleotide sequence ID" value="NZ_BNJJ01000002.1"/>
</dbReference>
<feature type="region of interest" description="Disordered" evidence="1">
    <location>
        <begin position="40"/>
        <end position="97"/>
    </location>
</feature>
<protein>
    <submittedName>
        <fullName evidence="3">Uncharacterized protein</fullName>
    </submittedName>
</protein>
<accession>A0ABQ3VAX0</accession>
<reference evidence="3 4" key="1">
    <citation type="journal article" date="2021" name="Int. J. Syst. Evol. Microbiol.">
        <title>Reticulibacter mediterranei gen. nov., sp. nov., within the new family Reticulibacteraceae fam. nov., and Ktedonospora formicarum gen. nov., sp. nov., Ktedonobacter robiniae sp. nov., Dictyobacter formicarum sp. nov. and Dictyobacter arantiisoli sp. nov., belonging to the class Ktedonobacteria.</title>
        <authorList>
            <person name="Yabe S."/>
            <person name="Zheng Y."/>
            <person name="Wang C.M."/>
            <person name="Sakai Y."/>
            <person name="Abe K."/>
            <person name="Yokota A."/>
            <person name="Donadio S."/>
            <person name="Cavaletti L."/>
            <person name="Monciardini P."/>
        </authorList>
    </citation>
    <scope>NUCLEOTIDE SEQUENCE [LARGE SCALE GENOMIC DNA]</scope>
    <source>
        <strain evidence="3 4">SOSP1-9</strain>
    </source>
</reference>
<keyword evidence="4" id="KW-1185">Reference proteome</keyword>
<sequence>MCSGMMFGMFFWWIFGPLLFLALIAAVIWLLVRAFRAPRQPSPPWPQEAPQPYQRSAPVPGTAETYEEGGRAYPYPEQPSPQYPHAPAEQQEQRRRF</sequence>
<dbReference type="EMBL" id="BNJJ01000002">
    <property type="protein sequence ID" value="GHO82563.1"/>
    <property type="molecule type" value="Genomic_DNA"/>
</dbReference>
<proteinExistence type="predicted"/>
<keyword evidence="2" id="KW-1133">Transmembrane helix</keyword>
<evidence type="ECO:0000313" key="3">
    <source>
        <dbReference type="EMBL" id="GHO82563.1"/>
    </source>
</evidence>